<reference evidence="2" key="1">
    <citation type="submission" date="2022-12" db="EMBL/GenBank/DDBJ databases">
        <authorList>
            <person name="Bing R.G."/>
            <person name="Willard D.J."/>
            <person name="Manesh M.J.H."/>
            <person name="Laemthong T."/>
            <person name="Crosby J.R."/>
            <person name="Kelly R.M."/>
        </authorList>
    </citation>
    <scope>NUCLEOTIDE SEQUENCE</scope>
    <source>
        <strain evidence="2">DSM 8990</strain>
    </source>
</reference>
<evidence type="ECO:0000313" key="3">
    <source>
        <dbReference type="Proteomes" id="UP001164909"/>
    </source>
</evidence>
<name>A0ABY7BM77_9FIRM</name>
<keyword evidence="1" id="KW-0472">Membrane</keyword>
<feature type="transmembrane region" description="Helical" evidence="1">
    <location>
        <begin position="87"/>
        <end position="105"/>
    </location>
</feature>
<keyword evidence="3" id="KW-1185">Reference proteome</keyword>
<sequence length="229" mass="26028">MIVLSIIIFYFYRYGDKISPKNGSGVEGFLMGVMLSYLLATLSLLILHIVMHFKLLSSGKKYLIFGSSHAGAENIFFARVINFVFDLIFTKAYLILLLFAISFVDKRLCSKYWLWILLFNKYSNIRTNFGVVLIDLEYIVLLIALMNVFVSFFCWSNRHRVSGLDAAINILAFCFVIIAFFAGDAPSNIIKKYIHSTLLQNITTISSTLILGVLFAKAAISNMKHRMDL</sequence>
<gene>
    <name evidence="2" type="ORF">OTK00_000095</name>
</gene>
<feature type="transmembrane region" description="Helical" evidence="1">
    <location>
        <begin position="163"/>
        <end position="182"/>
    </location>
</feature>
<evidence type="ECO:0000256" key="1">
    <source>
        <dbReference type="SAM" id="Phobius"/>
    </source>
</evidence>
<organism evidence="2 3">
    <name type="scientific">Caldicellulosiruptor morganii</name>
    <dbReference type="NCBI Taxonomy" id="1387555"/>
    <lineage>
        <taxon>Bacteria</taxon>
        <taxon>Bacillati</taxon>
        <taxon>Bacillota</taxon>
        <taxon>Bacillota incertae sedis</taxon>
        <taxon>Caldicellulosiruptorales</taxon>
        <taxon>Caldicellulosiruptoraceae</taxon>
        <taxon>Caldicellulosiruptor</taxon>
    </lineage>
</organism>
<feature type="transmembrane region" description="Helical" evidence="1">
    <location>
        <begin position="29"/>
        <end position="50"/>
    </location>
</feature>
<keyword evidence="1" id="KW-1133">Transmembrane helix</keyword>
<keyword evidence="1" id="KW-0812">Transmembrane</keyword>
<dbReference type="RefSeq" id="WP_157840995.1">
    <property type="nucleotide sequence ID" value="NZ_CP113865.1"/>
</dbReference>
<feature type="transmembrane region" description="Helical" evidence="1">
    <location>
        <begin position="202"/>
        <end position="220"/>
    </location>
</feature>
<dbReference type="EMBL" id="CP113865">
    <property type="protein sequence ID" value="WAM33953.1"/>
    <property type="molecule type" value="Genomic_DNA"/>
</dbReference>
<protein>
    <submittedName>
        <fullName evidence="2">Uncharacterized protein</fullName>
    </submittedName>
</protein>
<feature type="transmembrane region" description="Helical" evidence="1">
    <location>
        <begin position="138"/>
        <end position="156"/>
    </location>
</feature>
<accession>A0ABY7BM77</accession>
<dbReference type="Proteomes" id="UP001164909">
    <property type="component" value="Chromosome"/>
</dbReference>
<evidence type="ECO:0000313" key="2">
    <source>
        <dbReference type="EMBL" id="WAM33953.1"/>
    </source>
</evidence>
<proteinExistence type="predicted"/>